<dbReference type="SMART" id="SM00827">
    <property type="entry name" value="PKS_AT"/>
    <property type="match status" value="1"/>
</dbReference>
<dbReference type="SUPFAM" id="SSF51735">
    <property type="entry name" value="NAD(P)-binding Rossmann-fold domains"/>
    <property type="match status" value="2"/>
</dbReference>
<dbReference type="AlphaFoldDB" id="A0A291RDP1"/>
<evidence type="ECO:0000259" key="5">
    <source>
        <dbReference type="PROSITE" id="PS50075"/>
    </source>
</evidence>
<dbReference type="InterPro" id="IPR013968">
    <property type="entry name" value="PKS_KR"/>
</dbReference>
<evidence type="ECO:0000256" key="3">
    <source>
        <dbReference type="ARBA" id="ARBA00022679"/>
    </source>
</evidence>
<evidence type="ECO:0000313" key="6">
    <source>
        <dbReference type="EMBL" id="ATL65696.1"/>
    </source>
</evidence>
<dbReference type="Gene3D" id="3.30.70.3290">
    <property type="match status" value="1"/>
</dbReference>
<dbReference type="InterPro" id="IPR001227">
    <property type="entry name" value="Ac_transferase_dom_sf"/>
</dbReference>
<dbReference type="GO" id="GO:0031177">
    <property type="term" value="F:phosphopantetheine binding"/>
    <property type="evidence" value="ECO:0007669"/>
    <property type="project" value="InterPro"/>
</dbReference>
<dbReference type="CDD" id="cd05274">
    <property type="entry name" value="KR_FAS_SDR_x"/>
    <property type="match status" value="1"/>
</dbReference>
<protein>
    <submittedName>
        <fullName evidence="6">Polyketide synthase</fullName>
    </submittedName>
</protein>
<dbReference type="InterPro" id="IPR009081">
    <property type="entry name" value="PP-bd_ACP"/>
</dbReference>
<evidence type="ECO:0000256" key="4">
    <source>
        <dbReference type="ARBA" id="ARBA00023268"/>
    </source>
</evidence>
<proteinExistence type="predicted"/>
<evidence type="ECO:0000256" key="2">
    <source>
        <dbReference type="ARBA" id="ARBA00022553"/>
    </source>
</evidence>
<dbReference type="Pfam" id="PF00550">
    <property type="entry name" value="PP-binding"/>
    <property type="match status" value="1"/>
</dbReference>
<dbReference type="EMBL" id="CP023778">
    <property type="protein sequence ID" value="ATL65696.1"/>
    <property type="molecule type" value="Genomic_DNA"/>
</dbReference>
<organism evidence="6 7">
    <name type="scientific">Nocardia terpenica</name>
    <dbReference type="NCBI Taxonomy" id="455432"/>
    <lineage>
        <taxon>Bacteria</taxon>
        <taxon>Bacillati</taxon>
        <taxon>Actinomycetota</taxon>
        <taxon>Actinomycetes</taxon>
        <taxon>Mycobacteriales</taxon>
        <taxon>Nocardiaceae</taxon>
        <taxon>Nocardia</taxon>
    </lineage>
</organism>
<dbReference type="SMART" id="SM00823">
    <property type="entry name" value="PKS_PP"/>
    <property type="match status" value="1"/>
</dbReference>
<dbReference type="InterPro" id="IPR057326">
    <property type="entry name" value="KR_dom"/>
</dbReference>
<dbReference type="InterPro" id="IPR016035">
    <property type="entry name" value="Acyl_Trfase/lysoPLipase"/>
</dbReference>
<sequence>MSEYRLPDGTVPVLLSSDTADGLRAEAARLLDYLEAHPAVAPDPVADMVFRTRTARRQRALAVVTTRAELIDVLRAVIAGAEHPALVAGTASARRVGFVFPGQGSQRPGMGRLYYELSQHYRAEVDACAEVHRERYGHVQPLHYLRGDEGGYRDEVWEVQPALMFHMAGLAALWQAAGVRPAATVGHSQGELAAGWVSGVMTRRDAVLAVTERALLVDKLSPRGYSMAVLGMDRESCEALLARRSGWAELAVINSPHILAVSGDRDTIVGLVADAGARGYFAKEIRVSYPAHTSLVAELRRGFQTFLDGEMSAPTFRASDIPCYGATLGEAITPELVHEDYWYWNLRNRVRFDRAVVAAATDGIDTFLEVSEHPMLQLAIQENLTLVPQDPALPPRDFRVLGTSLRTATGLSEFARNLATLAVLDLNYDWQALRTADTVRPPLPDFPHTVMGRQRLWLAPGSAAAEQVSLPPHRRPQRLAEEWIRLDRRSLLPPRRMLVVDHTGRCAELAAALCTAAHNHGGSAWLSGDTTATEIDTVVVLLPESVETDELRAVDELAEFFGAPDWLPDLTGVRDCWLLTVGGEAVTADDPAPHPFHGAVASGFRCIGMEHLGTAFRHLDLAEGQTDASAAAAIVRALHIKEEPELALRGSAVYAKRLELDGGHAGDAGAQNLEHVVIIGGTGTLGVKFCEHYARLGARRITLVSRSGRTRAVERKLAGIRTDTEIVVTACDVSDPVAAAEFAATLAQRPASLIMHAAVNYVRAELAEVTAEKMRDMAGSKIFGTVHLLRELPRTPDCRIVLCSSIAATFGGRGQILYAAVNRMLDVLARRLRADGVDAVAVQWGLWDLAGPLHAVGVEPVEAAGVVAMAAEDALTVGLTEHADLPGAGNRLVAAAEWADVRAIISAIGYGPLLERVCVAEASGAVDESVSVSAGALGVDSGQKRAGIMGAHAGMMGAQAGVTGAHAGMVGVQAGMAGSHAEAMGARTGVMGPQAGMMAVDAGMAGAQAGMASAGSGTAVVAPNGGATLAERVRSELGKVMGADGAEALDGSVPLVALGLDSLQALEFRKRVRAELDRELPVAAILGGASLDDVVRLMAGNRA</sequence>
<dbReference type="InterPro" id="IPR014043">
    <property type="entry name" value="Acyl_transferase_dom"/>
</dbReference>
<dbReference type="SMART" id="SM00822">
    <property type="entry name" value="PKS_KR"/>
    <property type="match status" value="1"/>
</dbReference>
<dbReference type="GO" id="GO:0005737">
    <property type="term" value="C:cytoplasm"/>
    <property type="evidence" value="ECO:0007669"/>
    <property type="project" value="TreeGrafter"/>
</dbReference>
<dbReference type="KEGG" id="ntp:CRH09_05200"/>
<dbReference type="Proteomes" id="UP000221961">
    <property type="component" value="Chromosome"/>
</dbReference>
<dbReference type="Gene3D" id="1.10.1200.10">
    <property type="entry name" value="ACP-like"/>
    <property type="match status" value="1"/>
</dbReference>
<dbReference type="NCBIfam" id="NF037941">
    <property type="entry name" value="PKS_NbtC"/>
    <property type="match status" value="1"/>
</dbReference>
<dbReference type="PROSITE" id="PS50075">
    <property type="entry name" value="CARRIER"/>
    <property type="match status" value="1"/>
</dbReference>
<name>A0A291RDP1_9NOCA</name>
<keyword evidence="1" id="KW-0596">Phosphopantetheine</keyword>
<dbReference type="InterPro" id="IPR016036">
    <property type="entry name" value="Malonyl_transacylase_ACP-bd"/>
</dbReference>
<dbReference type="Pfam" id="PF08659">
    <property type="entry name" value="KR"/>
    <property type="match status" value="1"/>
</dbReference>
<evidence type="ECO:0000256" key="1">
    <source>
        <dbReference type="ARBA" id="ARBA00022450"/>
    </source>
</evidence>
<dbReference type="SUPFAM" id="SSF47336">
    <property type="entry name" value="ACP-like"/>
    <property type="match status" value="1"/>
</dbReference>
<dbReference type="SUPFAM" id="SSF52151">
    <property type="entry name" value="FabD/lysophospholipase-like"/>
    <property type="match status" value="1"/>
</dbReference>
<dbReference type="GO" id="GO:0004312">
    <property type="term" value="F:fatty acid synthase activity"/>
    <property type="evidence" value="ECO:0007669"/>
    <property type="project" value="TreeGrafter"/>
</dbReference>
<dbReference type="InterPro" id="IPR036736">
    <property type="entry name" value="ACP-like_sf"/>
</dbReference>
<reference evidence="6 7" key="1">
    <citation type="submission" date="2017-10" db="EMBL/GenBank/DDBJ databases">
        <title>Comparative genomics between pathogenic Norcardia.</title>
        <authorList>
            <person name="Zeng L."/>
        </authorList>
    </citation>
    <scope>NUCLEOTIDE SEQUENCE [LARGE SCALE GENOMIC DNA]</scope>
    <source>
        <strain evidence="6 7">NC_YFY_NT001</strain>
    </source>
</reference>
<keyword evidence="2" id="KW-0597">Phosphoprotein</keyword>
<dbReference type="GO" id="GO:0005886">
    <property type="term" value="C:plasma membrane"/>
    <property type="evidence" value="ECO:0007669"/>
    <property type="project" value="TreeGrafter"/>
</dbReference>
<dbReference type="InterPro" id="IPR020806">
    <property type="entry name" value="PKS_PP-bd"/>
</dbReference>
<dbReference type="GeneID" id="88356833"/>
<dbReference type="RefSeq" id="WP_098692956.1">
    <property type="nucleotide sequence ID" value="NZ_CP023778.1"/>
</dbReference>
<dbReference type="Pfam" id="PF00698">
    <property type="entry name" value="Acyl_transf_1"/>
    <property type="match status" value="1"/>
</dbReference>
<evidence type="ECO:0000313" key="7">
    <source>
        <dbReference type="Proteomes" id="UP000221961"/>
    </source>
</evidence>
<dbReference type="GO" id="GO:0071770">
    <property type="term" value="P:DIM/DIP cell wall layer assembly"/>
    <property type="evidence" value="ECO:0007669"/>
    <property type="project" value="TreeGrafter"/>
</dbReference>
<dbReference type="Gene3D" id="3.40.366.10">
    <property type="entry name" value="Malonyl-Coenzyme A Acyl Carrier Protein, domain 2"/>
    <property type="match status" value="1"/>
</dbReference>
<dbReference type="PANTHER" id="PTHR43775">
    <property type="entry name" value="FATTY ACID SYNTHASE"/>
    <property type="match status" value="1"/>
</dbReference>
<keyword evidence="4" id="KW-0511">Multifunctional enzyme</keyword>
<dbReference type="GO" id="GO:0006633">
    <property type="term" value="P:fatty acid biosynthetic process"/>
    <property type="evidence" value="ECO:0007669"/>
    <property type="project" value="TreeGrafter"/>
</dbReference>
<keyword evidence="3" id="KW-0808">Transferase</keyword>
<gene>
    <name evidence="6" type="ORF">CRH09_05200</name>
</gene>
<dbReference type="Gene3D" id="3.40.50.720">
    <property type="entry name" value="NAD(P)-binding Rossmann-like Domain"/>
    <property type="match status" value="1"/>
</dbReference>
<dbReference type="PANTHER" id="PTHR43775:SF37">
    <property type="entry name" value="SI:DKEY-61P9.11"/>
    <property type="match status" value="1"/>
</dbReference>
<dbReference type="InterPro" id="IPR050091">
    <property type="entry name" value="PKS_NRPS_Biosynth_Enz"/>
</dbReference>
<accession>A0A291RDP1</accession>
<dbReference type="InterPro" id="IPR036291">
    <property type="entry name" value="NAD(P)-bd_dom_sf"/>
</dbReference>
<dbReference type="SUPFAM" id="SSF55048">
    <property type="entry name" value="Probable ACP-binding domain of malonyl-CoA ACP transacylase"/>
    <property type="match status" value="1"/>
</dbReference>
<feature type="domain" description="Carrier" evidence="5">
    <location>
        <begin position="1027"/>
        <end position="1102"/>
    </location>
</feature>